<dbReference type="NCBIfam" id="NF010192">
    <property type="entry name" value="PRK13671.1"/>
    <property type="match status" value="1"/>
</dbReference>
<keyword evidence="1" id="KW-0547">Nucleotide-binding</keyword>
<dbReference type="Pfam" id="PF05636">
    <property type="entry name" value="HIGH_NTase1"/>
    <property type="match status" value="1"/>
</dbReference>
<protein>
    <recommendedName>
        <fullName evidence="1">tRNA(Met) cytidine acetate ligase</fullName>
        <ecNumber evidence="1">6.3.4.-</ecNumber>
    </recommendedName>
</protein>
<dbReference type="GO" id="GO:0006400">
    <property type="term" value="P:tRNA modification"/>
    <property type="evidence" value="ECO:0007669"/>
    <property type="project" value="UniProtKB-UniRule"/>
</dbReference>
<dbReference type="RefSeq" id="WP_154221502.1">
    <property type="nucleotide sequence ID" value="NZ_CP034544.1"/>
</dbReference>
<comment type="subcellular location">
    <subcellularLocation>
        <location evidence="1">Cytoplasm</location>
    </subcellularLocation>
</comment>
<dbReference type="HAMAP" id="MF_01539">
    <property type="entry name" value="TmcAL"/>
    <property type="match status" value="1"/>
</dbReference>
<keyword evidence="1" id="KW-0067">ATP-binding</keyword>
<feature type="binding site" evidence="1">
    <location>
        <position position="163"/>
    </location>
    <ligand>
        <name>ATP</name>
        <dbReference type="ChEBI" id="CHEBI:30616"/>
    </ligand>
</feature>
<name>A0AAX3F2R1_MYCSY</name>
<dbReference type="GO" id="GO:0005524">
    <property type="term" value="F:ATP binding"/>
    <property type="evidence" value="ECO:0007669"/>
    <property type="project" value="UniProtKB-KW"/>
</dbReference>
<dbReference type="GO" id="GO:0016879">
    <property type="term" value="F:ligase activity, forming carbon-nitrogen bonds"/>
    <property type="evidence" value="ECO:0007669"/>
    <property type="project" value="UniProtKB-UniRule"/>
</dbReference>
<dbReference type="PANTHER" id="PTHR37825">
    <property type="entry name" value="TRNA(MET) CYTIDINE ACETATE LIGASE"/>
    <property type="match status" value="1"/>
</dbReference>
<dbReference type="EMBL" id="CP107525">
    <property type="protein sequence ID" value="UZW64645.1"/>
    <property type="molecule type" value="Genomic_DNA"/>
</dbReference>
<feature type="binding site" evidence="1">
    <location>
        <position position="188"/>
    </location>
    <ligand>
        <name>ATP</name>
        <dbReference type="ChEBI" id="CHEBI:30616"/>
    </ligand>
</feature>
<comment type="similarity">
    <text evidence="1">Belongs to the TmcAL family.</text>
</comment>
<reference evidence="2" key="1">
    <citation type="submission" date="2022-10" db="EMBL/GenBank/DDBJ databases">
        <authorList>
            <person name="Wei X."/>
        </authorList>
    </citation>
    <scope>NUCLEOTIDE SEQUENCE</scope>
    <source>
        <strain evidence="2">SD2</strain>
    </source>
</reference>
<dbReference type="Proteomes" id="UP001164481">
    <property type="component" value="Chromosome"/>
</dbReference>
<dbReference type="GO" id="GO:0005737">
    <property type="term" value="C:cytoplasm"/>
    <property type="evidence" value="ECO:0007669"/>
    <property type="project" value="UniProtKB-SubCell"/>
</dbReference>
<comment type="caution">
    <text evidence="1">Lacks conserved residue(s) required for the propagation of feature annotation.</text>
</comment>
<gene>
    <name evidence="1" type="primary">tmcAL</name>
    <name evidence="2" type="ORF">OIE46_00950</name>
</gene>
<reference evidence="2" key="2">
    <citation type="submission" date="2022-11" db="EMBL/GenBank/DDBJ databases">
        <title>complete genomes of mycoplasma synoviae ZX313 strain and SD2 strain.</title>
        <authorList>
            <person name="Zhong Q."/>
        </authorList>
    </citation>
    <scope>NUCLEOTIDE SEQUENCE</scope>
    <source>
        <strain evidence="2">SD2</strain>
    </source>
</reference>
<keyword evidence="1" id="KW-0963">Cytoplasm</keyword>
<feature type="binding site" evidence="1">
    <location>
        <begin position="12"/>
        <end position="25"/>
    </location>
    <ligand>
        <name>ATP</name>
        <dbReference type="ChEBI" id="CHEBI:30616"/>
    </ligand>
</feature>
<keyword evidence="1" id="KW-0819">tRNA processing</keyword>
<dbReference type="Gene3D" id="3.40.50.620">
    <property type="entry name" value="HUPs"/>
    <property type="match status" value="1"/>
</dbReference>
<keyword evidence="1" id="KW-0820">tRNA-binding</keyword>
<accession>A0AAX3F2R1</accession>
<dbReference type="GO" id="GO:0000049">
    <property type="term" value="F:tRNA binding"/>
    <property type="evidence" value="ECO:0007669"/>
    <property type="project" value="UniProtKB-KW"/>
</dbReference>
<evidence type="ECO:0000313" key="3">
    <source>
        <dbReference type="Proteomes" id="UP001164481"/>
    </source>
</evidence>
<evidence type="ECO:0000313" key="2">
    <source>
        <dbReference type="EMBL" id="UZW64645.1"/>
    </source>
</evidence>
<dbReference type="PANTHER" id="PTHR37825:SF1">
    <property type="entry name" value="TRNA(MET) CYTIDINE ACETATE LIGASE"/>
    <property type="match status" value="1"/>
</dbReference>
<dbReference type="EC" id="6.3.4.-" evidence="1"/>
<dbReference type="InterPro" id="IPR014729">
    <property type="entry name" value="Rossmann-like_a/b/a_fold"/>
</dbReference>
<evidence type="ECO:0000256" key="1">
    <source>
        <dbReference type="HAMAP-Rule" id="MF_01539"/>
    </source>
</evidence>
<comment type="catalytic activity">
    <reaction evidence="1">
        <text>cytidine(34) in elongator tRNA(Met) + acetate + ATP = N(4)-acetylcytidine(34) in elongator tRNA(Met) + AMP + diphosphate</text>
        <dbReference type="Rhea" id="RHEA:58144"/>
        <dbReference type="Rhea" id="RHEA-COMP:10693"/>
        <dbReference type="Rhea" id="RHEA-COMP:10694"/>
        <dbReference type="ChEBI" id="CHEBI:30089"/>
        <dbReference type="ChEBI" id="CHEBI:30616"/>
        <dbReference type="ChEBI" id="CHEBI:33019"/>
        <dbReference type="ChEBI" id="CHEBI:74900"/>
        <dbReference type="ChEBI" id="CHEBI:82748"/>
        <dbReference type="ChEBI" id="CHEBI:456215"/>
    </reaction>
</comment>
<dbReference type="SUPFAM" id="SSF52374">
    <property type="entry name" value="Nucleotidylyl transferase"/>
    <property type="match status" value="1"/>
</dbReference>
<comment type="function">
    <text evidence="1">Catalyzes the formation of N(4)-acetylcytidine (ac(4)C) at the wobble position of elongator tRNA(Met), using acetate and ATP as substrates. First activates an acetate ion to form acetyladenylate (Ac-AMP) and then transfers the acetyl group to tRNA to form ac(4)C34.</text>
</comment>
<proteinExistence type="inferred from homology"/>
<feature type="binding site" evidence="1">
    <location>
        <position position="106"/>
    </location>
    <ligand>
        <name>ATP</name>
        <dbReference type="ChEBI" id="CHEBI:30616"/>
    </ligand>
</feature>
<organism evidence="2 3">
    <name type="scientific">Mycoplasmopsis synoviae</name>
    <name type="common">Mycoplasma synoviae</name>
    <dbReference type="NCBI Taxonomy" id="2109"/>
    <lineage>
        <taxon>Bacteria</taxon>
        <taxon>Bacillati</taxon>
        <taxon>Mycoplasmatota</taxon>
        <taxon>Mycoplasmoidales</taxon>
        <taxon>Metamycoplasmataceae</taxon>
        <taxon>Mycoplasmopsis</taxon>
    </lineage>
</organism>
<sequence length="307" mass="35915">MLINKNLKIGIVVEYNPFHNGHIYQLNWIKNNYPNSKIIIVMSHKYSQRGEIICMPFWKRKLWAKKYGVSKVLKLSTRKTIQAAHIFAQNAIQKLNKEKIDILVFGSESTNDSLMLKIATFIKENKELYNQTLKKNLKGGNSFPKANFLTLKELTNEDFSLPNDILGFEYIKQIVENNYKIQPIAIKRSVGFHSEEPSDEFASASLIRKMLKYGRDVSKYTPVDLKQIPTKLLIENTFLKFKKYILKTPASKLKKYLLVDEGIENLFKKNILLFDNYHDFIDACVSRRYTRSKIMRTYLCILLKIKK</sequence>
<dbReference type="AlphaFoldDB" id="A0AAX3F2R1"/>
<dbReference type="InterPro" id="IPR008513">
    <property type="entry name" value="tRNA(Met)_cyd_acetate_ligase"/>
</dbReference>
<keyword evidence="1" id="KW-0694">RNA-binding</keyword>
<keyword evidence="1" id="KW-0436">Ligase</keyword>